<proteinExistence type="predicted"/>
<feature type="region of interest" description="Disordered" evidence="1">
    <location>
        <begin position="1"/>
        <end position="38"/>
    </location>
</feature>
<organism evidence="2">
    <name type="scientific">Solanum lycopersicum</name>
    <name type="common">Tomato</name>
    <name type="synonym">Lycopersicon esculentum</name>
    <dbReference type="NCBI Taxonomy" id="4081"/>
    <lineage>
        <taxon>Eukaryota</taxon>
        <taxon>Viridiplantae</taxon>
        <taxon>Streptophyta</taxon>
        <taxon>Embryophyta</taxon>
        <taxon>Tracheophyta</taxon>
        <taxon>Spermatophyta</taxon>
        <taxon>Magnoliopsida</taxon>
        <taxon>eudicotyledons</taxon>
        <taxon>Gunneridae</taxon>
        <taxon>Pentapetalae</taxon>
        <taxon>asterids</taxon>
        <taxon>lamiids</taxon>
        <taxon>Solanales</taxon>
        <taxon>Solanaceae</taxon>
        <taxon>Solanoideae</taxon>
        <taxon>Solaneae</taxon>
        <taxon>Solanum</taxon>
        <taxon>Solanum subgen. Lycopersicon</taxon>
    </lineage>
</organism>
<dbReference type="AlphaFoldDB" id="A0A3Q7GJU0"/>
<dbReference type="Proteomes" id="UP000004994">
    <property type="component" value="Chromosome 5"/>
</dbReference>
<sequence length="66" mass="7474">MPGPTTRIYQQTTTKTTTKSHQVSAPNQELEIPHRSANNNIEQDPPVLFLFSPFNISLFCRCLSLN</sequence>
<keyword evidence="3" id="KW-1185">Reference proteome</keyword>
<dbReference type="PaxDb" id="4081-Solyc05g032620.1.1"/>
<dbReference type="EnsemblPlants" id="Solyc05g032620.1.1">
    <property type="protein sequence ID" value="Solyc05g032620.1.1.1"/>
    <property type="gene ID" value="Solyc05g032620.1"/>
</dbReference>
<evidence type="ECO:0000313" key="2">
    <source>
        <dbReference type="EnsemblPlants" id="Solyc05g032620.1.1.1"/>
    </source>
</evidence>
<accession>A0A3Q7GJU0</accession>
<protein>
    <submittedName>
        <fullName evidence="2">Uncharacterized protein</fullName>
    </submittedName>
</protein>
<evidence type="ECO:0000313" key="3">
    <source>
        <dbReference type="Proteomes" id="UP000004994"/>
    </source>
</evidence>
<dbReference type="Gramene" id="Solyc05g032620.1.1">
    <property type="protein sequence ID" value="Solyc05g032620.1.1.1"/>
    <property type="gene ID" value="Solyc05g032620.1"/>
</dbReference>
<reference evidence="2" key="2">
    <citation type="submission" date="2019-01" db="UniProtKB">
        <authorList>
            <consortium name="EnsemblPlants"/>
        </authorList>
    </citation>
    <scope>IDENTIFICATION</scope>
    <source>
        <strain evidence="2">cv. Heinz 1706</strain>
    </source>
</reference>
<name>A0A3Q7GJU0_SOLLC</name>
<reference evidence="2" key="1">
    <citation type="journal article" date="2012" name="Nature">
        <title>The tomato genome sequence provides insights into fleshy fruit evolution.</title>
        <authorList>
            <consortium name="Tomato Genome Consortium"/>
        </authorList>
    </citation>
    <scope>NUCLEOTIDE SEQUENCE [LARGE SCALE GENOMIC DNA]</scope>
    <source>
        <strain evidence="2">cv. Heinz 1706</strain>
    </source>
</reference>
<evidence type="ECO:0000256" key="1">
    <source>
        <dbReference type="SAM" id="MobiDB-lite"/>
    </source>
</evidence>
<dbReference type="InParanoid" id="A0A3Q7GJU0"/>